<dbReference type="Pfam" id="PF00418">
    <property type="entry name" value="Tubulin-binding"/>
    <property type="match status" value="6"/>
</dbReference>
<dbReference type="GO" id="GO:0005874">
    <property type="term" value="C:microtubule"/>
    <property type="evidence" value="ECO:0007669"/>
    <property type="project" value="UniProtKB-KW"/>
</dbReference>
<dbReference type="GO" id="GO:0031175">
    <property type="term" value="P:neuron projection development"/>
    <property type="evidence" value="ECO:0007669"/>
    <property type="project" value="TreeGrafter"/>
</dbReference>
<dbReference type="Proteomes" id="UP001108240">
    <property type="component" value="Unplaced"/>
</dbReference>
<evidence type="ECO:0000313" key="9">
    <source>
        <dbReference type="Ensembl" id="ENSCCRP00000102229.1"/>
    </source>
</evidence>
<keyword evidence="3" id="KW-0597">Phosphoprotein</keyword>
<dbReference type="GO" id="GO:0000226">
    <property type="term" value="P:microtubule cytoskeleton organization"/>
    <property type="evidence" value="ECO:0007669"/>
    <property type="project" value="TreeGrafter"/>
</dbReference>
<protein>
    <recommendedName>
        <fullName evidence="7">Microtubule-associated protein</fullName>
    </recommendedName>
</protein>
<keyword evidence="4 7" id="KW-0493">Microtubule</keyword>
<keyword evidence="5" id="KW-0677">Repeat</keyword>
<feature type="compositionally biased region" description="Polar residues" evidence="8">
    <location>
        <begin position="359"/>
        <end position="372"/>
    </location>
</feature>
<dbReference type="GO" id="GO:0008017">
    <property type="term" value="F:microtubule binding"/>
    <property type="evidence" value="ECO:0007669"/>
    <property type="project" value="InterPro"/>
</dbReference>
<evidence type="ECO:0000256" key="3">
    <source>
        <dbReference type="ARBA" id="ARBA00022553"/>
    </source>
</evidence>
<dbReference type="PROSITE" id="PS00229">
    <property type="entry name" value="TAU_MAP_1"/>
    <property type="match status" value="3"/>
</dbReference>
<evidence type="ECO:0000313" key="10">
    <source>
        <dbReference type="Proteomes" id="UP001108240"/>
    </source>
</evidence>
<feature type="region of interest" description="Disordered" evidence="8">
    <location>
        <begin position="234"/>
        <end position="401"/>
    </location>
</feature>
<reference evidence="9" key="2">
    <citation type="submission" date="2025-09" db="UniProtKB">
        <authorList>
            <consortium name="Ensembl"/>
        </authorList>
    </citation>
    <scope>IDENTIFICATION</scope>
</reference>
<evidence type="ECO:0000256" key="6">
    <source>
        <dbReference type="ARBA" id="ARBA00023212"/>
    </source>
</evidence>
<dbReference type="AlphaFoldDB" id="A0A9J7X4L3"/>
<feature type="compositionally biased region" description="Polar residues" evidence="8">
    <location>
        <begin position="319"/>
        <end position="330"/>
    </location>
</feature>
<reference evidence="9" key="1">
    <citation type="submission" date="2025-08" db="UniProtKB">
        <authorList>
            <consortium name="Ensembl"/>
        </authorList>
    </citation>
    <scope>IDENTIFICATION</scope>
</reference>
<feature type="compositionally biased region" description="Polar residues" evidence="8">
    <location>
        <begin position="577"/>
        <end position="588"/>
    </location>
</feature>
<evidence type="ECO:0000256" key="2">
    <source>
        <dbReference type="ARBA" id="ARBA00022490"/>
    </source>
</evidence>
<proteinExistence type="predicted"/>
<dbReference type="PANTHER" id="PTHR11501:SF18">
    <property type="entry name" value="MICROTUBULE-ASSOCIATED PROTEIN"/>
    <property type="match status" value="1"/>
</dbReference>
<dbReference type="PROSITE" id="PS51491">
    <property type="entry name" value="TAU_MAP_2"/>
    <property type="match status" value="6"/>
</dbReference>
<dbReference type="GO" id="GO:0043005">
    <property type="term" value="C:neuron projection"/>
    <property type="evidence" value="ECO:0007669"/>
    <property type="project" value="TreeGrafter"/>
</dbReference>
<dbReference type="InterPro" id="IPR027324">
    <property type="entry name" value="MAP2/MAP4/Tau"/>
</dbReference>
<sequence>MDQQHDLLSSSANSHTAHYNSGDTMATSLSGMTINDHHHGNQFHNENGIAVGLVRPGDCPMKAGGTAPAALAARFSSDGYDQHSDWSLVDPQRILEQDEDLLRSSWSEQPVHSLYRRTAVSPDLTRSLSLENEPPVTFLVRSTALEDLTSVRERTVEARAPYSETLQEEEELSFYGIESHVEEETLPVRASRAQTTLAEYAPSETTEHSVSKTLPHEHMEATGEVQEKVNATLSGVDHSKDDGKTEATPPSTSTIGSPKGVHISPARKSLVPVAQFKAQSKTNGDAEKRAPSSSRPHAAGTKIPAMTTAAKNGKDSPKTPETSGHSSPGTPKSPASKAAGGKPPSTGNEIKKVAVIRSTPKSPKNRSPTSLSAAAPLPDLKNVRSKIGSTDNLKHQPGGGRVQILDQKVDFSNVQSKCGSKANLKYVPGGGNVKILDQKVDFSNVQSKCGSKDNLKHVPGGGSVQILDQKLDLSSVQSRCGSKDNIKHLPGGGKVQILHKKIDLSNVQAKCGSKDNLHHKPGGGNIEIRSEKLEFKAQSKVGSMDNIKHTPGGGSRRREKGRGADTPRDEGFVTPDPSDTLTLSSASMSPEPILLSNPQIKIEDSN</sequence>
<keyword evidence="6 7" id="KW-0206">Cytoskeleton</keyword>
<feature type="region of interest" description="Disordered" evidence="8">
    <location>
        <begin position="537"/>
        <end position="606"/>
    </location>
</feature>
<evidence type="ECO:0000256" key="1">
    <source>
        <dbReference type="ARBA" id="ARBA00004245"/>
    </source>
</evidence>
<feature type="compositionally biased region" description="Basic and acidic residues" evidence="8">
    <location>
        <begin position="561"/>
        <end position="571"/>
    </location>
</feature>
<comment type="subcellular location">
    <subcellularLocation>
        <location evidence="1 7">Cytoplasm</location>
        <location evidence="1 7">Cytoskeleton</location>
    </subcellularLocation>
</comment>
<organism evidence="9 10">
    <name type="scientific">Cyprinus carpio carpio</name>
    <dbReference type="NCBI Taxonomy" id="630221"/>
    <lineage>
        <taxon>Eukaryota</taxon>
        <taxon>Metazoa</taxon>
        <taxon>Chordata</taxon>
        <taxon>Craniata</taxon>
        <taxon>Vertebrata</taxon>
        <taxon>Euteleostomi</taxon>
        <taxon>Actinopterygii</taxon>
        <taxon>Neopterygii</taxon>
        <taxon>Teleostei</taxon>
        <taxon>Ostariophysi</taxon>
        <taxon>Cypriniformes</taxon>
        <taxon>Cyprinidae</taxon>
        <taxon>Cyprininae</taxon>
        <taxon>Cyprinus</taxon>
    </lineage>
</organism>
<dbReference type="GeneTree" id="ENSGT00940000155494"/>
<feature type="region of interest" description="Disordered" evidence="8">
    <location>
        <begin position="1"/>
        <end position="22"/>
    </location>
</feature>
<evidence type="ECO:0000256" key="8">
    <source>
        <dbReference type="SAM" id="MobiDB-lite"/>
    </source>
</evidence>
<evidence type="ECO:0000256" key="4">
    <source>
        <dbReference type="ARBA" id="ARBA00022701"/>
    </source>
</evidence>
<dbReference type="InterPro" id="IPR001084">
    <property type="entry name" value="MAP_tubulin-bd_rpt"/>
</dbReference>
<keyword evidence="2 7" id="KW-0963">Cytoplasm</keyword>
<dbReference type="Ensembl" id="ENSCCRT00000111187.1">
    <property type="protein sequence ID" value="ENSCCRP00000102229.1"/>
    <property type="gene ID" value="ENSCCRG00000064582.1"/>
</dbReference>
<evidence type="ECO:0000256" key="5">
    <source>
        <dbReference type="ARBA" id="ARBA00022737"/>
    </source>
</evidence>
<dbReference type="PANTHER" id="PTHR11501">
    <property type="entry name" value="MICROTUBULE-ASSOCIATED PROTEIN"/>
    <property type="match status" value="1"/>
</dbReference>
<keyword evidence="10" id="KW-1185">Reference proteome</keyword>
<accession>A0A9J7X4L3</accession>
<name>A0A9J7X4L3_CYPCA</name>
<evidence type="ECO:0000256" key="7">
    <source>
        <dbReference type="RuleBase" id="RU000686"/>
    </source>
</evidence>